<proteinExistence type="inferred from homology"/>
<accession>A0A7W8M7Y8</accession>
<comment type="caution">
    <text evidence="2">The sequence shown here is derived from an EMBL/GenBank/DDBJ whole genome shotgun (WGS) entry which is preliminary data.</text>
</comment>
<dbReference type="NCBIfam" id="NF004857">
    <property type="entry name" value="PRK06210.1"/>
    <property type="match status" value="1"/>
</dbReference>
<evidence type="ECO:0000256" key="1">
    <source>
        <dbReference type="ARBA" id="ARBA00005254"/>
    </source>
</evidence>
<name>A0A7W8M7Y8_9BURK</name>
<dbReference type="AlphaFoldDB" id="A0A7W8M7Y8"/>
<reference evidence="2 3" key="1">
    <citation type="submission" date="2020-08" db="EMBL/GenBank/DDBJ databases">
        <title>Genomic Encyclopedia of Type Strains, Phase IV (KMG-IV): sequencing the most valuable type-strain genomes for metagenomic binning, comparative biology and taxonomic classification.</title>
        <authorList>
            <person name="Goeker M."/>
        </authorList>
    </citation>
    <scope>NUCLEOTIDE SEQUENCE [LARGE SCALE GENOMIC DNA]</scope>
    <source>
        <strain evidence="2 3">DSM 29781</strain>
    </source>
</reference>
<dbReference type="InterPro" id="IPR051053">
    <property type="entry name" value="ECH/Chromodomain_protein"/>
</dbReference>
<dbReference type="EMBL" id="JACHGB010000003">
    <property type="protein sequence ID" value="MBB5271481.1"/>
    <property type="molecule type" value="Genomic_DNA"/>
</dbReference>
<dbReference type="Gene3D" id="3.90.226.10">
    <property type="entry name" value="2-enoyl-CoA Hydratase, Chain A, domain 1"/>
    <property type="match status" value="1"/>
</dbReference>
<sequence length="276" mass="29755">MAYEAILYDVRDRIATITLNRPDRLNAWTRQMAGELRDAMHKASADDGVRAILLTGAGRGFCAGADMNLLSGLSASKGASHADEVPAPRGVPAGGSQRPDFQLPNTYFPAIPKPILGAINGPCAGLGFVVSLFCDFRFAAESAVFTTAFAQRGLIAEHGISWTLPRLVGLPNAADLLYSARKVRADEALRLGIVQRVVPDARLIDAARDYLKAMADTVSPRSLAVMKRQIWDGMFQSLAEANVTADHEMALSLASDDFKEGVAHFLEKRAPQFTGR</sequence>
<comment type="similarity">
    <text evidence="1">Belongs to the enoyl-CoA hydratase/isomerase family.</text>
</comment>
<dbReference type="Pfam" id="PF00378">
    <property type="entry name" value="ECH_1"/>
    <property type="match status" value="2"/>
</dbReference>
<dbReference type="PANTHER" id="PTHR43684:SF4">
    <property type="entry name" value="ENOYL-COA HYDRATASE_ISOMERASE FAMILY PROTEIN (AFU_ORTHOLOGUE AFUA_1G01890)"/>
    <property type="match status" value="1"/>
</dbReference>
<gene>
    <name evidence="2" type="ORF">HNQ70_001491</name>
</gene>
<dbReference type="Proteomes" id="UP000532440">
    <property type="component" value="Unassembled WGS sequence"/>
</dbReference>
<dbReference type="InterPro" id="IPR001753">
    <property type="entry name" value="Enoyl-CoA_hydra/iso"/>
</dbReference>
<keyword evidence="3" id="KW-1185">Reference proteome</keyword>
<dbReference type="GO" id="GO:0003824">
    <property type="term" value="F:catalytic activity"/>
    <property type="evidence" value="ECO:0007669"/>
    <property type="project" value="UniProtKB-ARBA"/>
</dbReference>
<dbReference type="SUPFAM" id="SSF52096">
    <property type="entry name" value="ClpP/crotonase"/>
    <property type="match status" value="1"/>
</dbReference>
<evidence type="ECO:0000313" key="2">
    <source>
        <dbReference type="EMBL" id="MBB5271481.1"/>
    </source>
</evidence>
<dbReference type="CDD" id="cd06558">
    <property type="entry name" value="crotonase-like"/>
    <property type="match status" value="1"/>
</dbReference>
<dbReference type="PANTHER" id="PTHR43684">
    <property type="match status" value="1"/>
</dbReference>
<dbReference type="RefSeq" id="WP_183965902.1">
    <property type="nucleotide sequence ID" value="NZ_BAABEW010000001.1"/>
</dbReference>
<dbReference type="InterPro" id="IPR029045">
    <property type="entry name" value="ClpP/crotonase-like_dom_sf"/>
</dbReference>
<evidence type="ECO:0000313" key="3">
    <source>
        <dbReference type="Proteomes" id="UP000532440"/>
    </source>
</evidence>
<protein>
    <submittedName>
        <fullName evidence="2">Enoyl-CoA hydratase/carnithine racemase</fullName>
    </submittedName>
</protein>
<organism evidence="2 3">
    <name type="scientific">Quisquiliibacterium transsilvanicum</name>
    <dbReference type="NCBI Taxonomy" id="1549638"/>
    <lineage>
        <taxon>Bacteria</taxon>
        <taxon>Pseudomonadati</taxon>
        <taxon>Pseudomonadota</taxon>
        <taxon>Betaproteobacteria</taxon>
        <taxon>Burkholderiales</taxon>
        <taxon>Burkholderiaceae</taxon>
        <taxon>Quisquiliibacterium</taxon>
    </lineage>
</organism>